<dbReference type="CDD" id="cd01092">
    <property type="entry name" value="APP-like"/>
    <property type="match status" value="1"/>
</dbReference>
<name>A0A0D6XTL2_9STAP</name>
<dbReference type="InterPro" id="IPR000587">
    <property type="entry name" value="Creatinase_N"/>
</dbReference>
<dbReference type="Gene3D" id="3.90.230.10">
    <property type="entry name" value="Creatinase/methionine aminopeptidase superfamily"/>
    <property type="match status" value="1"/>
</dbReference>
<evidence type="ECO:0000256" key="5">
    <source>
        <dbReference type="RuleBase" id="RU000590"/>
    </source>
</evidence>
<dbReference type="InterPro" id="IPR036005">
    <property type="entry name" value="Creatinase/aminopeptidase-like"/>
</dbReference>
<dbReference type="GO" id="GO:0046872">
    <property type="term" value="F:metal ion binding"/>
    <property type="evidence" value="ECO:0007669"/>
    <property type="project" value="UniProtKB-KW"/>
</dbReference>
<dbReference type="Proteomes" id="UP000254100">
    <property type="component" value="Unassembled WGS sequence"/>
</dbReference>
<dbReference type="EC" id="3.4.13.9" evidence="9"/>
<dbReference type="InterPro" id="IPR001131">
    <property type="entry name" value="Peptidase_M24B_aminopep-P_CS"/>
</dbReference>
<dbReference type="Pfam" id="PF00557">
    <property type="entry name" value="Peptidase_M24"/>
    <property type="match status" value="1"/>
</dbReference>
<dbReference type="RefSeq" id="WP_044358930.1">
    <property type="nucleotide sequence ID" value="NZ_JXWY01000009.1"/>
</dbReference>
<evidence type="ECO:0000313" key="10">
    <source>
        <dbReference type="Proteomes" id="UP000032366"/>
    </source>
</evidence>
<dbReference type="InterPro" id="IPR029149">
    <property type="entry name" value="Creatin/AminoP/Spt16_N"/>
</dbReference>
<dbReference type="OrthoDB" id="9806388at2"/>
<comment type="cofactor">
    <cofactor evidence="1">
        <name>Mn(2+)</name>
        <dbReference type="ChEBI" id="CHEBI:29035"/>
    </cofactor>
</comment>
<sequence>MKHRIEQARDILKTQQLDALLVLTDFNRRYLSGFTGTSGALLISASEQYLFTDFRYVEQATAQAELYEVIQQQGDLHTALLDHIQQHNYQQIGFEGHIVSYDTFVALSKGTHTLKPIGEAIERIRMVKDETEIAYIQKAANIVDEAYEYILTVAKPGMTEKELKAHLESKMLHLGADDTSFDTIVASGHRGALPHGVASDKVIESGDMVTLDFGAYYKGYASDITRTFAVGQPSDEMIHIYETVLKAQKTAVASIQAGMSGKEIDQVARDIIAEAGYGDNFGHSLGHGIGLDIHELPMLSPKSSYILQPNHIVTIEPGIYVNGVGGVRIEDDILIQENGCQCFTNSTKDLIILKEE</sequence>
<reference evidence="8 10" key="1">
    <citation type="submission" date="2015-01" db="EMBL/GenBank/DDBJ databases">
        <authorList>
            <person name="Guo J."/>
        </authorList>
    </citation>
    <scope>NUCLEOTIDE SEQUENCE [LARGE SCALE GENOMIC DNA]</scope>
    <source>
        <strain evidence="8 10">DSM 22147</strain>
    </source>
</reference>
<evidence type="ECO:0000256" key="4">
    <source>
        <dbReference type="ARBA" id="ARBA00022801"/>
    </source>
</evidence>
<dbReference type="EMBL" id="UHDT01000001">
    <property type="protein sequence ID" value="SUM57557.1"/>
    <property type="molecule type" value="Genomic_DNA"/>
</dbReference>
<evidence type="ECO:0000259" key="6">
    <source>
        <dbReference type="Pfam" id="PF00557"/>
    </source>
</evidence>
<dbReference type="EC" id="3.4.-.-" evidence="9"/>
<dbReference type="SUPFAM" id="SSF55920">
    <property type="entry name" value="Creatinase/aminopeptidase"/>
    <property type="match status" value="1"/>
</dbReference>
<comment type="similarity">
    <text evidence="2 5">Belongs to the peptidase M24B family.</text>
</comment>
<dbReference type="InterPro" id="IPR000994">
    <property type="entry name" value="Pept_M24"/>
</dbReference>
<dbReference type="PROSITE" id="PS00491">
    <property type="entry name" value="PROLINE_PEPTIDASE"/>
    <property type="match status" value="1"/>
</dbReference>
<evidence type="ECO:0000313" key="8">
    <source>
        <dbReference type="EMBL" id="KIX91566.1"/>
    </source>
</evidence>
<evidence type="ECO:0000313" key="11">
    <source>
        <dbReference type="Proteomes" id="UP000254100"/>
    </source>
</evidence>
<dbReference type="GO" id="GO:0102009">
    <property type="term" value="F:proline dipeptidase activity"/>
    <property type="evidence" value="ECO:0007669"/>
    <property type="project" value="UniProtKB-EC"/>
</dbReference>
<reference evidence="9 11" key="2">
    <citation type="submission" date="2018-06" db="EMBL/GenBank/DDBJ databases">
        <authorList>
            <consortium name="Pathogen Informatics"/>
            <person name="Doyle S."/>
        </authorList>
    </citation>
    <scope>NUCLEOTIDE SEQUENCE [LARGE SCALE GENOMIC DNA]</scope>
    <source>
        <strain evidence="9 11">NCTC13832</strain>
    </source>
</reference>
<keyword evidence="10" id="KW-1185">Reference proteome</keyword>
<dbReference type="STRING" id="569857.TP70_01895"/>
<evidence type="ECO:0000259" key="7">
    <source>
        <dbReference type="Pfam" id="PF01321"/>
    </source>
</evidence>
<dbReference type="AlphaFoldDB" id="A0A0D6XTL2"/>
<dbReference type="Proteomes" id="UP000032366">
    <property type="component" value="Unassembled WGS sequence"/>
</dbReference>
<dbReference type="InterPro" id="IPR050659">
    <property type="entry name" value="Peptidase_M24B"/>
</dbReference>
<dbReference type="Pfam" id="PF01321">
    <property type="entry name" value="Creatinase_N"/>
    <property type="match status" value="1"/>
</dbReference>
<dbReference type="PANTHER" id="PTHR46112:SF3">
    <property type="entry name" value="AMINOPEPTIDASE YPDF"/>
    <property type="match status" value="1"/>
</dbReference>
<proteinExistence type="inferred from homology"/>
<dbReference type="Gene3D" id="3.40.350.10">
    <property type="entry name" value="Creatinase/prolidase N-terminal domain"/>
    <property type="match status" value="1"/>
</dbReference>
<feature type="domain" description="Creatinase N-terminal" evidence="7">
    <location>
        <begin position="4"/>
        <end position="127"/>
    </location>
</feature>
<dbReference type="FunFam" id="3.90.230.10:FF:000014">
    <property type="entry name" value="Aminopeptidase P family protein"/>
    <property type="match status" value="1"/>
</dbReference>
<keyword evidence="4 9" id="KW-0378">Hydrolase</keyword>
<evidence type="ECO:0000313" key="9">
    <source>
        <dbReference type="EMBL" id="SUM57557.1"/>
    </source>
</evidence>
<feature type="domain" description="Peptidase M24" evidence="6">
    <location>
        <begin position="135"/>
        <end position="337"/>
    </location>
</feature>
<gene>
    <name evidence="9" type="primary">pepP</name>
    <name evidence="9" type="ORF">NCTC13832_01240</name>
    <name evidence="8" type="ORF">TP70_01895</name>
</gene>
<keyword evidence="9" id="KW-0224">Dipeptidase</keyword>
<evidence type="ECO:0000256" key="2">
    <source>
        <dbReference type="ARBA" id="ARBA00008766"/>
    </source>
</evidence>
<dbReference type="EMBL" id="JXWY01000009">
    <property type="protein sequence ID" value="KIX91566.1"/>
    <property type="molecule type" value="Genomic_DNA"/>
</dbReference>
<keyword evidence="3 5" id="KW-0479">Metal-binding</keyword>
<accession>A0A0D6XTL2</accession>
<dbReference type="SUPFAM" id="SSF53092">
    <property type="entry name" value="Creatinase/prolidase N-terminal domain"/>
    <property type="match status" value="1"/>
</dbReference>
<evidence type="ECO:0000256" key="3">
    <source>
        <dbReference type="ARBA" id="ARBA00022723"/>
    </source>
</evidence>
<organism evidence="9 11">
    <name type="scientific">Staphylococcus microti</name>
    <dbReference type="NCBI Taxonomy" id="569857"/>
    <lineage>
        <taxon>Bacteria</taxon>
        <taxon>Bacillati</taxon>
        <taxon>Bacillota</taxon>
        <taxon>Bacilli</taxon>
        <taxon>Bacillales</taxon>
        <taxon>Staphylococcaceae</taxon>
        <taxon>Staphylococcus</taxon>
    </lineage>
</organism>
<keyword evidence="9" id="KW-0645">Protease</keyword>
<evidence type="ECO:0000256" key="1">
    <source>
        <dbReference type="ARBA" id="ARBA00001936"/>
    </source>
</evidence>
<dbReference type="PANTHER" id="PTHR46112">
    <property type="entry name" value="AMINOPEPTIDASE"/>
    <property type="match status" value="1"/>
</dbReference>
<protein>
    <submittedName>
        <fullName evidence="8">Peptidase M24</fullName>
    </submittedName>
    <submittedName>
        <fullName evidence="9">Proline dipeptidase</fullName>
        <ecNumber evidence="9">3.4.-.-</ecNumber>
        <ecNumber evidence="9">3.4.13.9</ecNumber>
    </submittedName>
</protein>